<keyword evidence="1" id="KW-0696">RNA-directed RNA polymerase</keyword>
<evidence type="ECO:0000256" key="1">
    <source>
        <dbReference type="RuleBase" id="RU363098"/>
    </source>
</evidence>
<evidence type="ECO:0000256" key="2">
    <source>
        <dbReference type="SAM" id="MobiDB-lite"/>
    </source>
</evidence>
<reference evidence="4 5" key="1">
    <citation type="journal article" date="2021" name="Sci. Rep.">
        <title>Genome sequencing of the multicellular alga Astrephomene provides insights into convergent evolution of germ-soma differentiation.</title>
        <authorList>
            <person name="Yamashita S."/>
            <person name="Yamamoto K."/>
            <person name="Matsuzaki R."/>
            <person name="Suzuki S."/>
            <person name="Yamaguchi H."/>
            <person name="Hirooka S."/>
            <person name="Minakuchi Y."/>
            <person name="Miyagishima S."/>
            <person name="Kawachi M."/>
            <person name="Toyoda A."/>
            <person name="Nozaki H."/>
        </authorList>
    </citation>
    <scope>NUCLEOTIDE SEQUENCE [LARGE SCALE GENOMIC DNA]</scope>
    <source>
        <strain evidence="4 5">NIES-4017</strain>
    </source>
</reference>
<sequence>GQPKSLVGGKVVMIRNPCYDSGDIRVLRAVAPPSPAAARLTDVLVLPVQGDRPTADEASGGDLDGDTFLVIWDPDIVNTVRQIPPAPYDAAPEKQAAGVNMRHLVSYFAGYRGSLLGRIDSLYQLWAGIHPAGPRCAECRSLSQLFSRGVDAVSTGQATSVPEHLQLPPEPELSPEQRQRLAARVWR</sequence>
<proteinExistence type="inferred from homology"/>
<accession>A0AAD3HGX8</accession>
<keyword evidence="5" id="KW-1185">Reference proteome</keyword>
<feature type="non-terminal residue" evidence="4">
    <location>
        <position position="187"/>
    </location>
</feature>
<dbReference type="PANTHER" id="PTHR23079">
    <property type="entry name" value="RNA-DEPENDENT RNA POLYMERASE"/>
    <property type="match status" value="1"/>
</dbReference>
<gene>
    <name evidence="4" type="ORF">Agub_g513</name>
</gene>
<feature type="region of interest" description="Disordered" evidence="2">
    <location>
        <begin position="157"/>
        <end position="179"/>
    </location>
</feature>
<comment type="caution">
    <text evidence="4">The sequence shown here is derived from an EMBL/GenBank/DDBJ whole genome shotgun (WGS) entry which is preliminary data.</text>
</comment>
<dbReference type="GO" id="GO:0003723">
    <property type="term" value="F:RNA binding"/>
    <property type="evidence" value="ECO:0007669"/>
    <property type="project" value="UniProtKB-KW"/>
</dbReference>
<dbReference type="GO" id="GO:0030422">
    <property type="term" value="P:siRNA processing"/>
    <property type="evidence" value="ECO:0007669"/>
    <property type="project" value="TreeGrafter"/>
</dbReference>
<comment type="similarity">
    <text evidence="1">Belongs to the RdRP family.</text>
</comment>
<dbReference type="Pfam" id="PF05183">
    <property type="entry name" value="RdRP"/>
    <property type="match status" value="1"/>
</dbReference>
<keyword evidence="1" id="KW-0943">RNA-mediated gene silencing</keyword>
<dbReference type="Proteomes" id="UP001054857">
    <property type="component" value="Unassembled WGS sequence"/>
</dbReference>
<keyword evidence="1" id="KW-0548">Nucleotidyltransferase</keyword>
<evidence type="ECO:0000313" key="5">
    <source>
        <dbReference type="Proteomes" id="UP001054857"/>
    </source>
</evidence>
<dbReference type="InterPro" id="IPR007855">
    <property type="entry name" value="RDRP"/>
</dbReference>
<dbReference type="EC" id="2.7.7.48" evidence="1"/>
<keyword evidence="1" id="KW-0694">RNA-binding</keyword>
<dbReference type="EMBL" id="BMAR01000001">
    <property type="protein sequence ID" value="GFR39980.1"/>
    <property type="molecule type" value="Genomic_DNA"/>
</dbReference>
<organism evidence="4 5">
    <name type="scientific">Astrephomene gubernaculifera</name>
    <dbReference type="NCBI Taxonomy" id="47775"/>
    <lineage>
        <taxon>Eukaryota</taxon>
        <taxon>Viridiplantae</taxon>
        <taxon>Chlorophyta</taxon>
        <taxon>core chlorophytes</taxon>
        <taxon>Chlorophyceae</taxon>
        <taxon>CS clade</taxon>
        <taxon>Chlamydomonadales</taxon>
        <taxon>Astrephomenaceae</taxon>
        <taxon>Astrephomene</taxon>
    </lineage>
</organism>
<dbReference type="GO" id="GO:0003968">
    <property type="term" value="F:RNA-directed RNA polymerase activity"/>
    <property type="evidence" value="ECO:0007669"/>
    <property type="project" value="UniProtKB-KW"/>
</dbReference>
<feature type="domain" description="RDRP core" evidence="3">
    <location>
        <begin position="4"/>
        <end position="172"/>
    </location>
</feature>
<keyword evidence="1" id="KW-0808">Transferase</keyword>
<comment type="catalytic activity">
    <reaction evidence="1">
        <text>RNA(n) + a ribonucleoside 5'-triphosphate = RNA(n+1) + diphosphate</text>
        <dbReference type="Rhea" id="RHEA:21248"/>
        <dbReference type="Rhea" id="RHEA-COMP:14527"/>
        <dbReference type="Rhea" id="RHEA-COMP:17342"/>
        <dbReference type="ChEBI" id="CHEBI:33019"/>
        <dbReference type="ChEBI" id="CHEBI:61557"/>
        <dbReference type="ChEBI" id="CHEBI:140395"/>
        <dbReference type="EC" id="2.7.7.48"/>
    </reaction>
</comment>
<feature type="non-terminal residue" evidence="4">
    <location>
        <position position="1"/>
    </location>
</feature>
<comment type="function">
    <text evidence="1">Probably involved in the RNA silencing pathway and required for the generation of small interfering RNAs (siRNAs).</text>
</comment>
<evidence type="ECO:0000259" key="3">
    <source>
        <dbReference type="Pfam" id="PF05183"/>
    </source>
</evidence>
<dbReference type="GO" id="GO:0031380">
    <property type="term" value="C:nuclear RNA-directed RNA polymerase complex"/>
    <property type="evidence" value="ECO:0007669"/>
    <property type="project" value="TreeGrafter"/>
</dbReference>
<protein>
    <recommendedName>
        <fullName evidence="1">RNA-dependent RNA polymerase</fullName>
        <ecNumber evidence="1">2.7.7.48</ecNumber>
    </recommendedName>
</protein>
<evidence type="ECO:0000313" key="4">
    <source>
        <dbReference type="EMBL" id="GFR39980.1"/>
    </source>
</evidence>
<dbReference type="InterPro" id="IPR057596">
    <property type="entry name" value="RDRP_core"/>
</dbReference>
<name>A0AAD3HGX8_9CHLO</name>
<dbReference type="AlphaFoldDB" id="A0AAD3HGX8"/>
<dbReference type="PANTHER" id="PTHR23079:SF55">
    <property type="entry name" value="RNA-DIRECTED RNA POLYMERASE"/>
    <property type="match status" value="1"/>
</dbReference>